<dbReference type="Proteomes" id="UP000244334">
    <property type="component" value="Unassembled WGS sequence"/>
</dbReference>
<dbReference type="PANTHER" id="PTHR30604:SF1">
    <property type="entry name" value="DNA UTILIZATION PROTEIN HOFQ"/>
    <property type="match status" value="1"/>
</dbReference>
<comment type="similarity">
    <text evidence="1">Belongs to the bacterial secretin family.</text>
</comment>
<dbReference type="PANTHER" id="PTHR30604">
    <property type="entry name" value="PROTEIN TRANSPORT PROTEIN HOFQ"/>
    <property type="match status" value="1"/>
</dbReference>
<sequence length="80" mass="8823">MNWGLSEEEQVATGSSGSTTMEFKEAMLGMEVTPVVQANGRILLKLHILQNMPERNMCSGVNEVLTIDKQEIDTQVLKDG</sequence>
<dbReference type="InterPro" id="IPR051808">
    <property type="entry name" value="Type_IV_pilus_biogenesis"/>
</dbReference>
<reference evidence="3" key="1">
    <citation type="submission" date="2018-04" db="EMBL/GenBank/DDBJ databases">
        <title>Genomes of the Obligate Erwinia dacicola and Facultative Enterobacter sp. OLF Endosymbionts of the Olive Fruit fly, Bactrocera oleae.</title>
        <authorList>
            <person name="Estes A.M."/>
            <person name="Hearn D.J."/>
            <person name="Agarwal S."/>
            <person name="Pierson E.A."/>
            <person name="Dunning-Hotopp J.C."/>
        </authorList>
    </citation>
    <scope>NUCLEOTIDE SEQUENCE [LARGE SCALE GENOMIC DNA]</scope>
    <source>
        <strain evidence="3">Oroville</strain>
    </source>
</reference>
<organism evidence="3 4">
    <name type="scientific">Candidatus Erwinia dacicola</name>
    <dbReference type="NCBI Taxonomy" id="252393"/>
    <lineage>
        <taxon>Bacteria</taxon>
        <taxon>Pseudomonadati</taxon>
        <taxon>Pseudomonadota</taxon>
        <taxon>Gammaproteobacteria</taxon>
        <taxon>Enterobacterales</taxon>
        <taxon>Erwiniaceae</taxon>
        <taxon>Erwinia</taxon>
    </lineage>
</organism>
<protein>
    <submittedName>
        <fullName evidence="3">Bacterial type II and III secretion system family protein</fullName>
    </submittedName>
</protein>
<gene>
    <name evidence="3" type="ORF">ACZ87_00439</name>
</gene>
<dbReference type="Pfam" id="PF00263">
    <property type="entry name" value="Secretin"/>
    <property type="match status" value="1"/>
</dbReference>
<accession>A0A328TQ29</accession>
<evidence type="ECO:0000256" key="1">
    <source>
        <dbReference type="RuleBase" id="RU004003"/>
    </source>
</evidence>
<keyword evidence="4" id="KW-1185">Reference proteome</keyword>
<proteinExistence type="inferred from homology"/>
<dbReference type="EMBL" id="LJAM02000016">
    <property type="protein sequence ID" value="RAP72727.1"/>
    <property type="molecule type" value="Genomic_DNA"/>
</dbReference>
<evidence type="ECO:0000259" key="2">
    <source>
        <dbReference type="Pfam" id="PF00263"/>
    </source>
</evidence>
<evidence type="ECO:0000313" key="4">
    <source>
        <dbReference type="Proteomes" id="UP000244334"/>
    </source>
</evidence>
<dbReference type="GO" id="GO:0009306">
    <property type="term" value="P:protein secretion"/>
    <property type="evidence" value="ECO:0007669"/>
    <property type="project" value="InterPro"/>
</dbReference>
<comment type="caution">
    <text evidence="3">The sequence shown here is derived from an EMBL/GenBank/DDBJ whole genome shotgun (WGS) entry which is preliminary data.</text>
</comment>
<name>A0A328TQ29_9GAMM</name>
<dbReference type="InterPro" id="IPR004846">
    <property type="entry name" value="T2SS/T3SS_dom"/>
</dbReference>
<evidence type="ECO:0000313" key="3">
    <source>
        <dbReference type="EMBL" id="RAP72727.1"/>
    </source>
</evidence>
<dbReference type="AlphaFoldDB" id="A0A328TQ29"/>
<feature type="domain" description="Type II/III secretion system secretin-like" evidence="2">
    <location>
        <begin position="9"/>
        <end position="77"/>
    </location>
</feature>